<organism evidence="1 2">
    <name type="scientific">Taklimakanibacter albus</name>
    <dbReference type="NCBI Taxonomy" id="2800327"/>
    <lineage>
        <taxon>Bacteria</taxon>
        <taxon>Pseudomonadati</taxon>
        <taxon>Pseudomonadota</taxon>
        <taxon>Alphaproteobacteria</taxon>
        <taxon>Hyphomicrobiales</taxon>
        <taxon>Aestuariivirgaceae</taxon>
        <taxon>Taklimakanibacter</taxon>
    </lineage>
</organism>
<protein>
    <submittedName>
        <fullName evidence="1">DUF930 domain-containing protein</fullName>
    </submittedName>
</protein>
<keyword evidence="2" id="KW-1185">Reference proteome</keyword>
<evidence type="ECO:0000313" key="1">
    <source>
        <dbReference type="EMBL" id="MBK1865556.1"/>
    </source>
</evidence>
<name>A0ACC5QYT5_9HYPH</name>
<accession>A0ACC5QYT5</accession>
<dbReference type="EMBL" id="JAENHL010000004">
    <property type="protein sequence ID" value="MBK1865556.1"/>
    <property type="molecule type" value="Genomic_DNA"/>
</dbReference>
<dbReference type="Proteomes" id="UP000616151">
    <property type="component" value="Unassembled WGS sequence"/>
</dbReference>
<sequence length="100" mass="11355">MKLDPQTRLEQTCDAEVLLRINRDRASFNVEKVVAYTFDEPVVGENSIAAHGAAFRSGGNWYHLSYDCVTGPRHLDAHELHYEIGAKIPKADWATYDLYD</sequence>
<gene>
    <name evidence="1" type="ORF">JHL16_04270</name>
</gene>
<proteinExistence type="predicted"/>
<comment type="caution">
    <text evidence="1">The sequence shown here is derived from an EMBL/GenBank/DDBJ whole genome shotgun (WGS) entry which is preliminary data.</text>
</comment>
<reference evidence="1" key="1">
    <citation type="submission" date="2021-01" db="EMBL/GenBank/DDBJ databases">
        <authorList>
            <person name="Sun Q."/>
        </authorList>
    </citation>
    <scope>NUCLEOTIDE SEQUENCE</scope>
    <source>
        <strain evidence="1">YIM B02566</strain>
    </source>
</reference>
<evidence type="ECO:0000313" key="2">
    <source>
        <dbReference type="Proteomes" id="UP000616151"/>
    </source>
</evidence>